<evidence type="ECO:0000313" key="2">
    <source>
        <dbReference type="Proteomes" id="UP001152795"/>
    </source>
</evidence>
<organism evidence="1 2">
    <name type="scientific">Paramuricea clavata</name>
    <name type="common">Red gorgonian</name>
    <name type="synonym">Violescent sea-whip</name>
    <dbReference type="NCBI Taxonomy" id="317549"/>
    <lineage>
        <taxon>Eukaryota</taxon>
        <taxon>Metazoa</taxon>
        <taxon>Cnidaria</taxon>
        <taxon>Anthozoa</taxon>
        <taxon>Octocorallia</taxon>
        <taxon>Malacalcyonacea</taxon>
        <taxon>Plexauridae</taxon>
        <taxon>Paramuricea</taxon>
    </lineage>
</organism>
<feature type="non-terminal residue" evidence="1">
    <location>
        <position position="142"/>
    </location>
</feature>
<dbReference type="PROSITE" id="PS50878">
    <property type="entry name" value="RT_POL"/>
    <property type="match status" value="1"/>
</dbReference>
<dbReference type="Proteomes" id="UP001152795">
    <property type="component" value="Unassembled WGS sequence"/>
</dbReference>
<keyword evidence="2" id="KW-1185">Reference proteome</keyword>
<proteinExistence type="predicted"/>
<dbReference type="Pfam" id="PF00078">
    <property type="entry name" value="RVT_1"/>
    <property type="match status" value="1"/>
</dbReference>
<sequence>MVRVAYNGNLSQESYSFIGVPQASILGPLLFVIAFNDIDDVIKESSIIMYTDDVVLYVAADDIKAISWKLSNDMRNDMESIADWMDENEFIINLKEVFLSDPNFPSAVELKKKRACVLVRKIMGGDICDPLSGHFIRNEHGR</sequence>
<reference evidence="1" key="1">
    <citation type="submission" date="2020-04" db="EMBL/GenBank/DDBJ databases">
        <authorList>
            <person name="Alioto T."/>
            <person name="Alioto T."/>
            <person name="Gomez Garrido J."/>
        </authorList>
    </citation>
    <scope>NUCLEOTIDE SEQUENCE</scope>
    <source>
        <strain evidence="1">A484AB</strain>
    </source>
</reference>
<accession>A0A6S7K819</accession>
<dbReference type="InterPro" id="IPR000477">
    <property type="entry name" value="RT_dom"/>
</dbReference>
<protein>
    <submittedName>
        <fullName evidence="1">Uncharacterized protein</fullName>
    </submittedName>
</protein>
<evidence type="ECO:0000313" key="1">
    <source>
        <dbReference type="EMBL" id="CAB4041595.1"/>
    </source>
</evidence>
<name>A0A6S7K819_PARCT</name>
<gene>
    <name evidence="1" type="ORF">PACLA_8A062030</name>
</gene>
<dbReference type="AlphaFoldDB" id="A0A6S7K819"/>
<comment type="caution">
    <text evidence="1">The sequence shown here is derived from an EMBL/GenBank/DDBJ whole genome shotgun (WGS) entry which is preliminary data.</text>
</comment>
<dbReference type="EMBL" id="CACRXK020028570">
    <property type="protein sequence ID" value="CAB4041595.1"/>
    <property type="molecule type" value="Genomic_DNA"/>
</dbReference>